<feature type="domain" description="Methyltransferase type 11" evidence="1">
    <location>
        <begin position="42"/>
        <end position="119"/>
    </location>
</feature>
<sequence>MIKKYKEYEKEILSLVDELNSKQSFLYIESENILILGFESEISNLRATAGNVIVIDIEPKEINLNNVKFINNDLNSGFPELSTKFDLVVANFIMEYIQEKKIFFKNIIEKLTNSGILVIGLWFHNRILTPKLEYKFRDFFNKIGFKIINMEVIERNVNDPNFMPKVLFITLERE</sequence>
<dbReference type="SUPFAM" id="SSF53335">
    <property type="entry name" value="S-adenosyl-L-methionine-dependent methyltransferases"/>
    <property type="match status" value="1"/>
</dbReference>
<dbReference type="Pfam" id="PF08241">
    <property type="entry name" value="Methyltransf_11"/>
    <property type="match status" value="1"/>
</dbReference>
<evidence type="ECO:0000313" key="2">
    <source>
        <dbReference type="EMBL" id="SDB07096.1"/>
    </source>
</evidence>
<dbReference type="InterPro" id="IPR013216">
    <property type="entry name" value="Methyltransf_11"/>
</dbReference>
<dbReference type="AlphaFoldDB" id="A0A1G6AFN0"/>
<accession>A0A1G6AFN0</accession>
<keyword evidence="2" id="KW-0489">Methyltransferase</keyword>
<dbReference type="InterPro" id="IPR029063">
    <property type="entry name" value="SAM-dependent_MTases_sf"/>
</dbReference>
<evidence type="ECO:0000313" key="3">
    <source>
        <dbReference type="Proteomes" id="UP000182508"/>
    </source>
</evidence>
<protein>
    <submittedName>
        <fullName evidence="2">Methyltransferase domain-containing protein</fullName>
    </submittedName>
</protein>
<gene>
    <name evidence="2" type="ORF">SAMN02910293_00347</name>
</gene>
<dbReference type="Proteomes" id="UP000182508">
    <property type="component" value="Unassembled WGS sequence"/>
</dbReference>
<dbReference type="RefSeq" id="WP_074485080.1">
    <property type="nucleotide sequence ID" value="NZ_FMXP01000004.1"/>
</dbReference>
<dbReference type="Gene3D" id="3.40.50.150">
    <property type="entry name" value="Vaccinia Virus protein VP39"/>
    <property type="match status" value="1"/>
</dbReference>
<keyword evidence="3" id="KW-1185">Reference proteome</keyword>
<evidence type="ECO:0000259" key="1">
    <source>
        <dbReference type="Pfam" id="PF08241"/>
    </source>
</evidence>
<dbReference type="GO" id="GO:0032259">
    <property type="term" value="P:methylation"/>
    <property type="evidence" value="ECO:0007669"/>
    <property type="project" value="UniProtKB-KW"/>
</dbReference>
<dbReference type="STRING" id="439219.SAMN02910293_00347"/>
<organism evidence="2 3">
    <name type="scientific">Streptococcus henryi</name>
    <dbReference type="NCBI Taxonomy" id="439219"/>
    <lineage>
        <taxon>Bacteria</taxon>
        <taxon>Bacillati</taxon>
        <taxon>Bacillota</taxon>
        <taxon>Bacilli</taxon>
        <taxon>Lactobacillales</taxon>
        <taxon>Streptococcaceae</taxon>
        <taxon>Streptococcus</taxon>
    </lineage>
</organism>
<name>A0A1G6AFN0_9STRE</name>
<reference evidence="2 3" key="1">
    <citation type="submission" date="2016-10" db="EMBL/GenBank/DDBJ databases">
        <authorList>
            <person name="de Groot N.N."/>
        </authorList>
    </citation>
    <scope>NUCLEOTIDE SEQUENCE [LARGE SCALE GENOMIC DNA]</scope>
    <source>
        <strain evidence="2 3">A-4</strain>
    </source>
</reference>
<keyword evidence="2" id="KW-0808">Transferase</keyword>
<dbReference type="CDD" id="cd02440">
    <property type="entry name" value="AdoMet_MTases"/>
    <property type="match status" value="1"/>
</dbReference>
<dbReference type="GO" id="GO:0008757">
    <property type="term" value="F:S-adenosylmethionine-dependent methyltransferase activity"/>
    <property type="evidence" value="ECO:0007669"/>
    <property type="project" value="InterPro"/>
</dbReference>
<proteinExistence type="predicted"/>
<dbReference type="EMBL" id="FMXP01000004">
    <property type="protein sequence ID" value="SDB07096.1"/>
    <property type="molecule type" value="Genomic_DNA"/>
</dbReference>